<comment type="caution">
    <text evidence="7">The sequence shown here is derived from an EMBL/GenBank/DDBJ whole genome shotgun (WGS) entry which is preliminary data.</text>
</comment>
<feature type="domain" description="FAD/NAD(P)-binding" evidence="6">
    <location>
        <begin position="4"/>
        <end position="289"/>
    </location>
</feature>
<keyword evidence="3" id="KW-0285">Flavoprotein</keyword>
<sequence>MTRKIIIIGAHAAGLDAASAARKTDRTAEITLITKEKKAAYSRCGLPFVLGGHIKTFDDLVVFPERFYSMMKLNLLTETTVTNIDTKAKTVDIHDKSGNKESLSYDSLIIATGADPFMPPIKGHEKEGIFVVRTIDDGKQINKAIETAKSAVIIGAGLIGLEVAVACLERGLKTTVVEFLPYVLPVLLDKAMADHVQKALEEKGMNIIVGKGAQEFQGTEKVTGVIVAGETIPADLVVVATGVRANLDLAKNAGVALGKAGIITNMRMETNIKDVYSAGDCTESIYLVTRRPMMSQLGTTAVRQAKVAGINAAGGYSTFTGALGSWITRLFDTEIGGTGLTEFMAGRSGIETVSATLVSKTRADYFPGALPVRVKLVAEKETGKLIGGQIIGGEEVTQRINVLSFAILNEMTIQEFAKAETCYAPPVSETWEPMVLAAELLLRKL</sequence>
<name>A0A0M0BVA4_9ARCH</name>
<comment type="similarity">
    <text evidence="2">Belongs to the class-III pyridine nucleotide-disulfide oxidoreductase family.</text>
</comment>
<dbReference type="Gene3D" id="3.50.50.60">
    <property type="entry name" value="FAD/NAD(P)-binding domain"/>
    <property type="match status" value="2"/>
</dbReference>
<comment type="cofactor">
    <cofactor evidence="1">
        <name>FAD</name>
        <dbReference type="ChEBI" id="CHEBI:57692"/>
    </cofactor>
</comment>
<evidence type="ECO:0008006" key="9">
    <source>
        <dbReference type="Google" id="ProtNLM"/>
    </source>
</evidence>
<evidence type="ECO:0000313" key="7">
    <source>
        <dbReference type="EMBL" id="KON32106.1"/>
    </source>
</evidence>
<dbReference type="InterPro" id="IPR004099">
    <property type="entry name" value="Pyr_nucl-diS_OxRdtase_dimer"/>
</dbReference>
<dbReference type="Proteomes" id="UP000037237">
    <property type="component" value="Unassembled WGS sequence"/>
</dbReference>
<dbReference type="PRINTS" id="PR00411">
    <property type="entry name" value="PNDRDTASEI"/>
</dbReference>
<dbReference type="GO" id="GO:0016491">
    <property type="term" value="F:oxidoreductase activity"/>
    <property type="evidence" value="ECO:0007669"/>
    <property type="project" value="InterPro"/>
</dbReference>
<evidence type="ECO:0000259" key="5">
    <source>
        <dbReference type="Pfam" id="PF02852"/>
    </source>
</evidence>
<evidence type="ECO:0000313" key="8">
    <source>
        <dbReference type="Proteomes" id="UP000037237"/>
    </source>
</evidence>
<evidence type="ECO:0000256" key="2">
    <source>
        <dbReference type="ARBA" id="ARBA00009130"/>
    </source>
</evidence>
<dbReference type="SUPFAM" id="SSF51905">
    <property type="entry name" value="FAD/NAD(P)-binding domain"/>
    <property type="match status" value="2"/>
</dbReference>
<evidence type="ECO:0000256" key="4">
    <source>
        <dbReference type="ARBA" id="ARBA00022827"/>
    </source>
</evidence>
<dbReference type="SUPFAM" id="SSF55424">
    <property type="entry name" value="FAD/NAD-linked reductases, dimerisation (C-terminal) domain"/>
    <property type="match status" value="1"/>
</dbReference>
<reference evidence="7 8" key="1">
    <citation type="submission" date="2015-06" db="EMBL/GenBank/DDBJ databases">
        <title>New insights into the roles of widespread benthic archaea in carbon and nitrogen cycling.</title>
        <authorList>
            <person name="Lazar C.S."/>
            <person name="Baker B.J."/>
            <person name="Seitz K.W."/>
            <person name="Hyde A.S."/>
            <person name="Dick G.J."/>
            <person name="Hinrichs K.-U."/>
            <person name="Teske A.P."/>
        </authorList>
    </citation>
    <scope>NUCLEOTIDE SEQUENCE [LARGE SCALE GENOMIC DNA]</scope>
    <source>
        <strain evidence="7">SG8-32-1</strain>
    </source>
</reference>
<dbReference type="PANTHER" id="PTHR43429">
    <property type="entry name" value="PYRIDINE NUCLEOTIDE-DISULFIDE OXIDOREDUCTASE DOMAIN-CONTAINING"/>
    <property type="match status" value="1"/>
</dbReference>
<dbReference type="Pfam" id="PF07992">
    <property type="entry name" value="Pyr_redox_2"/>
    <property type="match status" value="1"/>
</dbReference>
<evidence type="ECO:0000256" key="1">
    <source>
        <dbReference type="ARBA" id="ARBA00001974"/>
    </source>
</evidence>
<dbReference type="InterPro" id="IPR036188">
    <property type="entry name" value="FAD/NAD-bd_sf"/>
</dbReference>
<dbReference type="PRINTS" id="PR00368">
    <property type="entry name" value="FADPNR"/>
</dbReference>
<dbReference type="InterPro" id="IPR016156">
    <property type="entry name" value="FAD/NAD-linked_Rdtase_dimer_sf"/>
</dbReference>
<organism evidence="7 8">
    <name type="scientific">miscellaneous Crenarchaeota group-1 archaeon SG8-32-1</name>
    <dbReference type="NCBI Taxonomy" id="1685124"/>
    <lineage>
        <taxon>Archaea</taxon>
        <taxon>Candidatus Bathyarchaeota</taxon>
        <taxon>MCG-1</taxon>
    </lineage>
</organism>
<evidence type="ECO:0000259" key="6">
    <source>
        <dbReference type="Pfam" id="PF07992"/>
    </source>
</evidence>
<gene>
    <name evidence="7" type="ORF">AC477_03370</name>
</gene>
<dbReference type="PANTHER" id="PTHR43429:SF3">
    <property type="entry name" value="NITRITE REDUCTASE [NAD(P)H]"/>
    <property type="match status" value="1"/>
</dbReference>
<protein>
    <recommendedName>
        <fullName evidence="9">NADH oxidase</fullName>
    </recommendedName>
</protein>
<accession>A0A0M0BVA4</accession>
<dbReference type="EMBL" id="LFWU01000077">
    <property type="protein sequence ID" value="KON32106.1"/>
    <property type="molecule type" value="Genomic_DNA"/>
</dbReference>
<dbReference type="AlphaFoldDB" id="A0A0M0BVA4"/>
<dbReference type="InterPro" id="IPR023753">
    <property type="entry name" value="FAD/NAD-binding_dom"/>
</dbReference>
<keyword evidence="4" id="KW-0274">FAD</keyword>
<feature type="domain" description="Pyridine nucleotide-disulphide oxidoreductase dimerisation" evidence="5">
    <location>
        <begin position="331"/>
        <end position="432"/>
    </location>
</feature>
<dbReference type="Pfam" id="PF02852">
    <property type="entry name" value="Pyr_redox_dim"/>
    <property type="match status" value="1"/>
</dbReference>
<proteinExistence type="inferred from homology"/>
<dbReference type="InterPro" id="IPR050260">
    <property type="entry name" value="FAD-bd_OxRdtase"/>
</dbReference>
<evidence type="ECO:0000256" key="3">
    <source>
        <dbReference type="ARBA" id="ARBA00022630"/>
    </source>
</evidence>